<dbReference type="Proteomes" id="UP000789901">
    <property type="component" value="Unassembled WGS sequence"/>
</dbReference>
<reference evidence="1 2" key="1">
    <citation type="submission" date="2021-06" db="EMBL/GenBank/DDBJ databases">
        <authorList>
            <person name="Kallberg Y."/>
            <person name="Tangrot J."/>
            <person name="Rosling A."/>
        </authorList>
    </citation>
    <scope>NUCLEOTIDE SEQUENCE [LARGE SCALE GENOMIC DNA]</scope>
    <source>
        <strain evidence="1 2">120-4 pot B 10/14</strain>
    </source>
</reference>
<evidence type="ECO:0000313" key="1">
    <source>
        <dbReference type="EMBL" id="CAG8544820.1"/>
    </source>
</evidence>
<gene>
    <name evidence="1" type="ORF">GMARGA_LOCUS4264</name>
</gene>
<comment type="caution">
    <text evidence="1">The sequence shown here is derived from an EMBL/GenBank/DDBJ whole genome shotgun (WGS) entry which is preliminary data.</text>
</comment>
<protein>
    <submittedName>
        <fullName evidence="1">36162_t:CDS:1</fullName>
    </submittedName>
</protein>
<keyword evidence="2" id="KW-1185">Reference proteome</keyword>
<sequence length="79" mass="8971">MDQSKESVKSKIRFNTAASRSLANTERSSEASTEYLRITGGIRGTILAIRVARKRISIVRIVRVLIVTKAHRTYILRVR</sequence>
<accession>A0ABN7UCL8</accession>
<organism evidence="1 2">
    <name type="scientific">Gigaspora margarita</name>
    <dbReference type="NCBI Taxonomy" id="4874"/>
    <lineage>
        <taxon>Eukaryota</taxon>
        <taxon>Fungi</taxon>
        <taxon>Fungi incertae sedis</taxon>
        <taxon>Mucoromycota</taxon>
        <taxon>Glomeromycotina</taxon>
        <taxon>Glomeromycetes</taxon>
        <taxon>Diversisporales</taxon>
        <taxon>Gigasporaceae</taxon>
        <taxon>Gigaspora</taxon>
    </lineage>
</organism>
<dbReference type="EMBL" id="CAJVQB010001651">
    <property type="protein sequence ID" value="CAG8544820.1"/>
    <property type="molecule type" value="Genomic_DNA"/>
</dbReference>
<evidence type="ECO:0000313" key="2">
    <source>
        <dbReference type="Proteomes" id="UP000789901"/>
    </source>
</evidence>
<proteinExistence type="predicted"/>
<name>A0ABN7UCL8_GIGMA</name>